<name>A0AAE0HV35_9PEZI</name>
<evidence type="ECO:0000313" key="2">
    <source>
        <dbReference type="EMBL" id="KAK3313137.1"/>
    </source>
</evidence>
<comment type="caution">
    <text evidence="2">The sequence shown here is derived from an EMBL/GenBank/DDBJ whole genome shotgun (WGS) entry which is preliminary data.</text>
</comment>
<reference evidence="2" key="2">
    <citation type="submission" date="2023-06" db="EMBL/GenBank/DDBJ databases">
        <authorList>
            <consortium name="Lawrence Berkeley National Laboratory"/>
            <person name="Haridas S."/>
            <person name="Hensen N."/>
            <person name="Bonometti L."/>
            <person name="Westerberg I."/>
            <person name="Brannstrom I.O."/>
            <person name="Guillou S."/>
            <person name="Cros-Aarteil S."/>
            <person name="Calhoun S."/>
            <person name="Kuo A."/>
            <person name="Mondo S."/>
            <person name="Pangilinan J."/>
            <person name="Riley R."/>
            <person name="Labutti K."/>
            <person name="Andreopoulos B."/>
            <person name="Lipzen A."/>
            <person name="Chen C."/>
            <person name="Yanf M."/>
            <person name="Daum C."/>
            <person name="Ng V."/>
            <person name="Clum A."/>
            <person name="Steindorff A."/>
            <person name="Ohm R."/>
            <person name="Martin F."/>
            <person name="Silar P."/>
            <person name="Natvig D."/>
            <person name="Lalanne C."/>
            <person name="Gautier V."/>
            <person name="Ament-Velasquez S.L."/>
            <person name="Kruys A."/>
            <person name="Hutchinson M.I."/>
            <person name="Powell A.J."/>
            <person name="Barry K."/>
            <person name="Miller A.N."/>
            <person name="Grigoriev I.V."/>
            <person name="Debuchy R."/>
            <person name="Gladieux P."/>
            <person name="Thoren M.H."/>
            <person name="Johannesson H."/>
        </authorList>
    </citation>
    <scope>NUCLEOTIDE SEQUENCE</scope>
    <source>
        <strain evidence="2">CBS 118394</strain>
    </source>
</reference>
<proteinExistence type="predicted"/>
<feature type="region of interest" description="Disordered" evidence="1">
    <location>
        <begin position="1"/>
        <end position="20"/>
    </location>
</feature>
<organism evidence="2 3">
    <name type="scientific">Apodospora peruviana</name>
    <dbReference type="NCBI Taxonomy" id="516989"/>
    <lineage>
        <taxon>Eukaryota</taxon>
        <taxon>Fungi</taxon>
        <taxon>Dikarya</taxon>
        <taxon>Ascomycota</taxon>
        <taxon>Pezizomycotina</taxon>
        <taxon>Sordariomycetes</taxon>
        <taxon>Sordariomycetidae</taxon>
        <taxon>Sordariales</taxon>
        <taxon>Lasiosphaeriaceae</taxon>
        <taxon>Apodospora</taxon>
    </lineage>
</organism>
<keyword evidence="3" id="KW-1185">Reference proteome</keyword>
<reference evidence="2" key="1">
    <citation type="journal article" date="2023" name="Mol. Phylogenet. Evol.">
        <title>Genome-scale phylogeny and comparative genomics of the fungal order Sordariales.</title>
        <authorList>
            <person name="Hensen N."/>
            <person name="Bonometti L."/>
            <person name="Westerberg I."/>
            <person name="Brannstrom I.O."/>
            <person name="Guillou S."/>
            <person name="Cros-Aarteil S."/>
            <person name="Calhoun S."/>
            <person name="Haridas S."/>
            <person name="Kuo A."/>
            <person name="Mondo S."/>
            <person name="Pangilinan J."/>
            <person name="Riley R."/>
            <person name="LaButti K."/>
            <person name="Andreopoulos B."/>
            <person name="Lipzen A."/>
            <person name="Chen C."/>
            <person name="Yan M."/>
            <person name="Daum C."/>
            <person name="Ng V."/>
            <person name="Clum A."/>
            <person name="Steindorff A."/>
            <person name="Ohm R.A."/>
            <person name="Martin F."/>
            <person name="Silar P."/>
            <person name="Natvig D.O."/>
            <person name="Lalanne C."/>
            <person name="Gautier V."/>
            <person name="Ament-Velasquez S.L."/>
            <person name="Kruys A."/>
            <person name="Hutchinson M.I."/>
            <person name="Powell A.J."/>
            <person name="Barry K."/>
            <person name="Miller A.N."/>
            <person name="Grigoriev I.V."/>
            <person name="Debuchy R."/>
            <person name="Gladieux P."/>
            <person name="Hiltunen Thoren M."/>
            <person name="Johannesson H."/>
        </authorList>
    </citation>
    <scope>NUCLEOTIDE SEQUENCE</scope>
    <source>
        <strain evidence="2">CBS 118394</strain>
    </source>
</reference>
<accession>A0AAE0HV35</accession>
<dbReference type="Proteomes" id="UP001283341">
    <property type="component" value="Unassembled WGS sequence"/>
</dbReference>
<dbReference type="AlphaFoldDB" id="A0AAE0HV35"/>
<evidence type="ECO:0000313" key="3">
    <source>
        <dbReference type="Proteomes" id="UP001283341"/>
    </source>
</evidence>
<sequence>MTQTPPSCDHLAQPTRSHHHPQYRRYSWMLRPLRLSEDASVSVLVLKRGHVEGNLVSRVLLMSQNFWMGDPLQARRRFTEPMPKVNDRRNGI</sequence>
<protein>
    <submittedName>
        <fullName evidence="2">Uncharacterized protein</fullName>
    </submittedName>
</protein>
<evidence type="ECO:0000256" key="1">
    <source>
        <dbReference type="SAM" id="MobiDB-lite"/>
    </source>
</evidence>
<gene>
    <name evidence="2" type="ORF">B0H66DRAFT_632229</name>
</gene>
<dbReference type="EMBL" id="JAUEDM010000008">
    <property type="protein sequence ID" value="KAK3313137.1"/>
    <property type="molecule type" value="Genomic_DNA"/>
</dbReference>